<dbReference type="eggNOG" id="KOG0725">
    <property type="taxonomic scope" value="Eukaryota"/>
</dbReference>
<dbReference type="Proteomes" id="UP000659654">
    <property type="component" value="Unassembled WGS sequence"/>
</dbReference>
<evidence type="ECO:0000313" key="12">
    <source>
        <dbReference type="WBParaSite" id="BXY_0728900.1"/>
    </source>
</evidence>
<dbReference type="SUPFAM" id="SSF51735">
    <property type="entry name" value="NAD(P)-binding Rossmann-fold domains"/>
    <property type="match status" value="1"/>
</dbReference>
<organism evidence="10 12">
    <name type="scientific">Bursaphelenchus xylophilus</name>
    <name type="common">Pinewood nematode worm</name>
    <name type="synonym">Aphelenchoides xylophilus</name>
    <dbReference type="NCBI Taxonomy" id="6326"/>
    <lineage>
        <taxon>Eukaryota</taxon>
        <taxon>Metazoa</taxon>
        <taxon>Ecdysozoa</taxon>
        <taxon>Nematoda</taxon>
        <taxon>Chromadorea</taxon>
        <taxon>Rhabditida</taxon>
        <taxon>Tylenchina</taxon>
        <taxon>Tylenchomorpha</taxon>
        <taxon>Aphelenchoidea</taxon>
        <taxon>Aphelenchoididae</taxon>
        <taxon>Bursaphelenchus</taxon>
    </lineage>
</organism>
<dbReference type="AlphaFoldDB" id="A0A1I7S2Q9"/>
<dbReference type="EMBL" id="CAJFDI010000005">
    <property type="protein sequence ID" value="CAD5230686.1"/>
    <property type="molecule type" value="Genomic_DNA"/>
</dbReference>
<dbReference type="InterPro" id="IPR051935">
    <property type="entry name" value="HSDL2"/>
</dbReference>
<dbReference type="GO" id="GO:0005739">
    <property type="term" value="C:mitochondrion"/>
    <property type="evidence" value="ECO:0007669"/>
    <property type="project" value="UniProtKB-SubCell"/>
</dbReference>
<sequence>MASQVRNTGFFKNKTVFISGGSRGIGLAIAKKLAADGANIVLAAKTAVPHPKLPGTIYTAAKEVEEAGGKCLPCVVDIRFEDQVKQAVADTVKTFGGIDILINNASAIHVAGTESCSMKWFDLMHDINTRGTFMLSKYCIPHLKKSSHPHILNLSPPLTMDPVWFANSVAYTMAKYGMSMCVLGMSSEFKDDGIAVNALWPRTWIWTAAVGNILASDAEDVKLSRRPEICADAAYVMLSKESKKYTGNFAIDDDVLREYGVKDFGGYSYDPNHELMLDGFLPGVVPGTRAKL</sequence>
<dbReference type="PANTHER" id="PTHR42808:SF3">
    <property type="entry name" value="HYDROXYSTEROID DEHYDROGENASE-LIKE PROTEIN 2"/>
    <property type="match status" value="1"/>
</dbReference>
<evidence type="ECO:0000256" key="4">
    <source>
        <dbReference type="ARBA" id="ARBA00022857"/>
    </source>
</evidence>
<dbReference type="PANTHER" id="PTHR42808">
    <property type="entry name" value="HYDROXYSTEROID DEHYDROGENASE-LIKE PROTEIN 2"/>
    <property type="match status" value="1"/>
</dbReference>
<evidence type="ECO:0000256" key="1">
    <source>
        <dbReference type="ARBA" id="ARBA00004173"/>
    </source>
</evidence>
<proteinExistence type="inferred from homology"/>
<dbReference type="Pfam" id="PF00106">
    <property type="entry name" value="adh_short"/>
    <property type="match status" value="1"/>
</dbReference>
<protein>
    <recommendedName>
        <fullName evidence="8">Hydroxysteroid dehydrogenase-like protein 2</fullName>
    </recommendedName>
</protein>
<gene>
    <name evidence="9" type="ORF">BXYJ_LOCUS11105</name>
</gene>
<comment type="similarity">
    <text evidence="3">Belongs to the short-chain dehydrogenases/reductases (SDR) family.</text>
</comment>
<dbReference type="FunFam" id="3.40.50.720:FF:000301">
    <property type="entry name" value="Hydroxysteroid dehydrogenase like 2"/>
    <property type="match status" value="1"/>
</dbReference>
<keyword evidence="4" id="KW-0521">NADP</keyword>
<keyword evidence="6" id="KW-0496">Mitochondrion</keyword>
<dbReference type="NCBIfam" id="NF006133">
    <property type="entry name" value="PRK08278.1"/>
    <property type="match status" value="1"/>
</dbReference>
<evidence type="ECO:0000256" key="6">
    <source>
        <dbReference type="ARBA" id="ARBA00023128"/>
    </source>
</evidence>
<keyword evidence="11" id="KW-1185">Reference proteome</keyword>
<dbReference type="SMR" id="A0A1I7S2Q9"/>
<evidence type="ECO:0000256" key="2">
    <source>
        <dbReference type="ARBA" id="ARBA00004275"/>
    </source>
</evidence>
<name>A0A1I7S2Q9_BURXY</name>
<evidence type="ECO:0000313" key="10">
    <source>
        <dbReference type="Proteomes" id="UP000095284"/>
    </source>
</evidence>
<evidence type="ECO:0000256" key="7">
    <source>
        <dbReference type="ARBA" id="ARBA00023140"/>
    </source>
</evidence>
<evidence type="ECO:0000256" key="3">
    <source>
        <dbReference type="ARBA" id="ARBA00006484"/>
    </source>
</evidence>
<reference evidence="9" key="2">
    <citation type="submission" date="2020-09" db="EMBL/GenBank/DDBJ databases">
        <authorList>
            <person name="Kikuchi T."/>
        </authorList>
    </citation>
    <scope>NUCLEOTIDE SEQUENCE</scope>
    <source>
        <strain evidence="9">Ka4C1</strain>
    </source>
</reference>
<dbReference type="WBParaSite" id="BXY_0728900.1">
    <property type="protein sequence ID" value="BXY_0728900.1"/>
    <property type="gene ID" value="BXY_0728900"/>
</dbReference>
<dbReference type="GO" id="GO:0016491">
    <property type="term" value="F:oxidoreductase activity"/>
    <property type="evidence" value="ECO:0007669"/>
    <property type="project" value="UniProtKB-KW"/>
</dbReference>
<comment type="subcellular location">
    <subcellularLocation>
        <location evidence="1">Mitochondrion</location>
    </subcellularLocation>
    <subcellularLocation>
        <location evidence="2">Peroxisome</location>
    </subcellularLocation>
</comment>
<reference evidence="12" key="1">
    <citation type="submission" date="2016-11" db="UniProtKB">
        <authorList>
            <consortium name="WormBaseParasite"/>
        </authorList>
    </citation>
    <scope>IDENTIFICATION</scope>
</reference>
<dbReference type="Gene3D" id="3.40.50.720">
    <property type="entry name" value="NAD(P)-binding Rossmann-like Domain"/>
    <property type="match status" value="1"/>
</dbReference>
<dbReference type="Proteomes" id="UP000095284">
    <property type="component" value="Unplaced"/>
</dbReference>
<dbReference type="EMBL" id="CAJFCV020000005">
    <property type="protein sequence ID" value="CAG9121713.1"/>
    <property type="molecule type" value="Genomic_DNA"/>
</dbReference>
<dbReference type="InterPro" id="IPR036291">
    <property type="entry name" value="NAD(P)-bd_dom_sf"/>
</dbReference>
<evidence type="ECO:0000256" key="8">
    <source>
        <dbReference type="ARBA" id="ARBA00040243"/>
    </source>
</evidence>
<dbReference type="Proteomes" id="UP000582659">
    <property type="component" value="Unassembled WGS sequence"/>
</dbReference>
<dbReference type="OrthoDB" id="5327538at2759"/>
<keyword evidence="5" id="KW-0560">Oxidoreductase</keyword>
<dbReference type="GO" id="GO:0005777">
    <property type="term" value="C:peroxisome"/>
    <property type="evidence" value="ECO:0007669"/>
    <property type="project" value="UniProtKB-SubCell"/>
</dbReference>
<dbReference type="InterPro" id="IPR002347">
    <property type="entry name" value="SDR_fam"/>
</dbReference>
<accession>A0A1I7S2Q9</accession>
<evidence type="ECO:0000313" key="11">
    <source>
        <dbReference type="Proteomes" id="UP000659654"/>
    </source>
</evidence>
<evidence type="ECO:0000256" key="5">
    <source>
        <dbReference type="ARBA" id="ARBA00023002"/>
    </source>
</evidence>
<keyword evidence="7" id="KW-0576">Peroxisome</keyword>
<dbReference type="CDD" id="cd09762">
    <property type="entry name" value="HSDL2_SDR_c"/>
    <property type="match status" value="1"/>
</dbReference>
<evidence type="ECO:0000313" key="9">
    <source>
        <dbReference type="EMBL" id="CAD5230686.1"/>
    </source>
</evidence>
<dbReference type="PRINTS" id="PR00081">
    <property type="entry name" value="GDHRDH"/>
</dbReference>